<dbReference type="HAMAP" id="MF_00376">
    <property type="entry name" value="Dephospho_CoA_kinase"/>
    <property type="match status" value="1"/>
</dbReference>
<dbReference type="AlphaFoldDB" id="A0A1W6LEV9"/>
<dbReference type="RefSeq" id="WP_085753133.1">
    <property type="nucleotide sequence ID" value="NZ_BSPR01000015.1"/>
</dbReference>
<dbReference type="GO" id="GO:0015937">
    <property type="term" value="P:coenzyme A biosynthetic process"/>
    <property type="evidence" value="ECO:0007669"/>
    <property type="project" value="UniProtKB-UniRule"/>
</dbReference>
<dbReference type="EC" id="2.7.1.24" evidence="5 6"/>
<dbReference type="GO" id="GO:0004140">
    <property type="term" value="F:dephospho-CoA kinase activity"/>
    <property type="evidence" value="ECO:0007669"/>
    <property type="project" value="UniProtKB-UniRule"/>
</dbReference>
<feature type="binding site" evidence="5">
    <location>
        <begin position="24"/>
        <end position="29"/>
    </location>
    <ligand>
        <name>ATP</name>
        <dbReference type="ChEBI" id="CHEBI:30616"/>
    </ligand>
</feature>
<dbReference type="PANTHER" id="PTHR10695:SF46">
    <property type="entry name" value="BIFUNCTIONAL COENZYME A SYNTHASE-RELATED"/>
    <property type="match status" value="1"/>
</dbReference>
<dbReference type="GO" id="GO:0005524">
    <property type="term" value="F:ATP binding"/>
    <property type="evidence" value="ECO:0007669"/>
    <property type="project" value="UniProtKB-UniRule"/>
</dbReference>
<dbReference type="CDD" id="cd02022">
    <property type="entry name" value="DPCK"/>
    <property type="match status" value="1"/>
</dbReference>
<dbReference type="Gene3D" id="3.40.50.300">
    <property type="entry name" value="P-loop containing nucleotide triphosphate hydrolases"/>
    <property type="match status" value="1"/>
</dbReference>
<evidence type="ECO:0000313" key="8">
    <source>
        <dbReference type="Proteomes" id="UP000193427"/>
    </source>
</evidence>
<keyword evidence="3 5" id="KW-0067">ATP-binding</keyword>
<dbReference type="STRING" id="946333.A4W93_24555"/>
<keyword evidence="5" id="KW-0963">Cytoplasm</keyword>
<comment type="pathway">
    <text evidence="5">Cofactor biosynthesis; coenzyme A biosynthesis; CoA from (R)-pantothenate: step 5/5.</text>
</comment>
<dbReference type="GO" id="GO:0005737">
    <property type="term" value="C:cytoplasm"/>
    <property type="evidence" value="ECO:0007669"/>
    <property type="project" value="UniProtKB-SubCell"/>
</dbReference>
<keyword evidence="4 5" id="KW-0173">Coenzyme A biosynthesis</keyword>
<dbReference type="KEGG" id="rgu:A4W93_24555"/>
<protein>
    <recommendedName>
        <fullName evidence="5 6">Dephospho-CoA kinase</fullName>
        <ecNumber evidence="5 6">2.7.1.24</ecNumber>
    </recommendedName>
    <alternativeName>
        <fullName evidence="5">Dephosphocoenzyme A kinase</fullName>
    </alternativeName>
</protein>
<dbReference type="UniPathway" id="UPA00241">
    <property type="reaction ID" value="UER00356"/>
</dbReference>
<dbReference type="Proteomes" id="UP000193427">
    <property type="component" value="Chromosome"/>
</dbReference>
<dbReference type="EMBL" id="CP015118">
    <property type="protein sequence ID" value="ARN22824.1"/>
    <property type="molecule type" value="Genomic_DNA"/>
</dbReference>
<dbReference type="PANTHER" id="PTHR10695">
    <property type="entry name" value="DEPHOSPHO-COA KINASE-RELATED"/>
    <property type="match status" value="1"/>
</dbReference>
<proteinExistence type="inferred from homology"/>
<gene>
    <name evidence="5" type="primary">coaE</name>
    <name evidence="7" type="ORF">A4W93_24555</name>
</gene>
<dbReference type="OrthoDB" id="9812943at2"/>
<evidence type="ECO:0000313" key="7">
    <source>
        <dbReference type="EMBL" id="ARN22824.1"/>
    </source>
</evidence>
<evidence type="ECO:0000256" key="5">
    <source>
        <dbReference type="HAMAP-Rule" id="MF_00376"/>
    </source>
</evidence>
<organism evidence="7 8">
    <name type="scientific">Piscinibacter gummiphilus</name>
    <dbReference type="NCBI Taxonomy" id="946333"/>
    <lineage>
        <taxon>Bacteria</taxon>
        <taxon>Pseudomonadati</taxon>
        <taxon>Pseudomonadota</taxon>
        <taxon>Betaproteobacteria</taxon>
        <taxon>Burkholderiales</taxon>
        <taxon>Sphaerotilaceae</taxon>
        <taxon>Piscinibacter</taxon>
    </lineage>
</organism>
<name>A0A1W6LEV9_9BURK</name>
<evidence type="ECO:0000256" key="6">
    <source>
        <dbReference type="NCBIfam" id="TIGR00152"/>
    </source>
</evidence>
<sequence>MGTPGAAPSGRPRPLQIGLTGGIGSGKSTVAAMLVKLGAVLIDTDAISRGLTLPGGAAIDPLRAAFGNDVIAADGAMDRVRMRERVFADPSAKVRLEGILHPLIGLETQRQSDAAGDAVRVFDVPLLVESSRWRARVDRVLVIDCPEHVQVQRVLARSAWAPGTVEAVIRQQAPRAARRAAADAVIFNDGLTLDELAAEVASVWQRWNPVEQCHGSDRC</sequence>
<dbReference type="InterPro" id="IPR001977">
    <property type="entry name" value="Depp_CoAkinase"/>
</dbReference>
<keyword evidence="8" id="KW-1185">Reference proteome</keyword>
<comment type="catalytic activity">
    <reaction evidence="5">
        <text>3'-dephospho-CoA + ATP = ADP + CoA + H(+)</text>
        <dbReference type="Rhea" id="RHEA:18245"/>
        <dbReference type="ChEBI" id="CHEBI:15378"/>
        <dbReference type="ChEBI" id="CHEBI:30616"/>
        <dbReference type="ChEBI" id="CHEBI:57287"/>
        <dbReference type="ChEBI" id="CHEBI:57328"/>
        <dbReference type="ChEBI" id="CHEBI:456216"/>
        <dbReference type="EC" id="2.7.1.24"/>
    </reaction>
</comment>
<dbReference type="InterPro" id="IPR027417">
    <property type="entry name" value="P-loop_NTPase"/>
</dbReference>
<dbReference type="NCBIfam" id="TIGR00152">
    <property type="entry name" value="dephospho-CoA kinase"/>
    <property type="match status" value="1"/>
</dbReference>
<comment type="similarity">
    <text evidence="1 5">Belongs to the CoaE family.</text>
</comment>
<dbReference type="PROSITE" id="PS51219">
    <property type="entry name" value="DPCK"/>
    <property type="match status" value="1"/>
</dbReference>
<dbReference type="SUPFAM" id="SSF52540">
    <property type="entry name" value="P-loop containing nucleoside triphosphate hydrolases"/>
    <property type="match status" value="1"/>
</dbReference>
<keyword evidence="2 5" id="KW-0547">Nucleotide-binding</keyword>
<accession>A0A1W6LEV9</accession>
<keyword evidence="5 7" id="KW-0418">Kinase</keyword>
<reference evidence="7 8" key="1">
    <citation type="submission" date="2016-04" db="EMBL/GenBank/DDBJ databases">
        <title>Complete genome sequence of natural rubber-degrading, novel Gram-negative bacterium, Rhizobacter gummiphilus strain NS21.</title>
        <authorList>
            <person name="Tabata M."/>
            <person name="Kasai D."/>
            <person name="Fukuda M."/>
        </authorList>
    </citation>
    <scope>NUCLEOTIDE SEQUENCE [LARGE SCALE GENOMIC DNA]</scope>
    <source>
        <strain evidence="7 8">NS21</strain>
    </source>
</reference>
<comment type="function">
    <text evidence="5">Catalyzes the phosphorylation of the 3'-hydroxyl group of dephosphocoenzyme A to form coenzyme A.</text>
</comment>
<dbReference type="Pfam" id="PF01121">
    <property type="entry name" value="CoaE"/>
    <property type="match status" value="1"/>
</dbReference>
<evidence type="ECO:0000256" key="3">
    <source>
        <dbReference type="ARBA" id="ARBA00022840"/>
    </source>
</evidence>
<comment type="subcellular location">
    <subcellularLocation>
        <location evidence="5">Cytoplasm</location>
    </subcellularLocation>
</comment>
<evidence type="ECO:0000256" key="1">
    <source>
        <dbReference type="ARBA" id="ARBA00009018"/>
    </source>
</evidence>
<evidence type="ECO:0000256" key="2">
    <source>
        <dbReference type="ARBA" id="ARBA00022741"/>
    </source>
</evidence>
<keyword evidence="5" id="KW-0808">Transferase</keyword>
<evidence type="ECO:0000256" key="4">
    <source>
        <dbReference type="ARBA" id="ARBA00022993"/>
    </source>
</evidence>